<dbReference type="InterPro" id="IPR000158">
    <property type="entry name" value="Cell_div_FtsZ"/>
</dbReference>
<dbReference type="SMART" id="SM00864">
    <property type="entry name" value="Tubulin"/>
    <property type="match status" value="1"/>
</dbReference>
<dbReference type="SMART" id="SM00865">
    <property type="entry name" value="Tubulin_C"/>
    <property type="match status" value="1"/>
</dbReference>
<dbReference type="GO" id="GO:0032153">
    <property type="term" value="C:cell division site"/>
    <property type="evidence" value="ECO:0007669"/>
    <property type="project" value="UniProtKB-UniRule"/>
</dbReference>
<comment type="function">
    <text evidence="5 7">Essential cell division protein that forms a contractile ring structure (Z ring) at the future cell division site. The regulation of the ring assembly controls the timing and the location of cell division. One of the functions of the FtsZ ring is to recruit other cell division proteins to the septum to produce a new cell wall between the dividing cells. Binds GTP and shows GTPase activity.</text>
</comment>
<accession>A0A9D1IS68</accession>
<dbReference type="FunFam" id="3.40.50.1440:FF:000001">
    <property type="entry name" value="Cell division protein FtsZ"/>
    <property type="match status" value="1"/>
</dbReference>
<reference evidence="11" key="2">
    <citation type="journal article" date="2021" name="PeerJ">
        <title>Extensive microbial diversity within the chicken gut microbiome revealed by metagenomics and culture.</title>
        <authorList>
            <person name="Gilroy R."/>
            <person name="Ravi A."/>
            <person name="Getino M."/>
            <person name="Pursley I."/>
            <person name="Horton D.L."/>
            <person name="Alikhan N.F."/>
            <person name="Baker D."/>
            <person name="Gharbi K."/>
            <person name="Hall N."/>
            <person name="Watson M."/>
            <person name="Adriaenssens E.M."/>
            <person name="Foster-Nyarko E."/>
            <person name="Jarju S."/>
            <person name="Secka A."/>
            <person name="Antonio M."/>
            <person name="Oren A."/>
            <person name="Chaudhuri R.R."/>
            <person name="La Ragione R."/>
            <person name="Hildebrand F."/>
            <person name="Pallen M.J."/>
        </authorList>
    </citation>
    <scope>NUCLEOTIDE SEQUENCE</scope>
    <source>
        <strain evidence="11">4509</strain>
    </source>
</reference>
<dbReference type="Pfam" id="PF00091">
    <property type="entry name" value="Tubulin"/>
    <property type="match status" value="1"/>
</dbReference>
<dbReference type="InterPro" id="IPR003008">
    <property type="entry name" value="Tubulin_FtsZ_GTPase"/>
</dbReference>
<comment type="similarity">
    <text evidence="1 5 7">Belongs to the FtsZ family.</text>
</comment>
<dbReference type="InterPro" id="IPR018316">
    <property type="entry name" value="Tubulin/FtsZ_2-layer-sand-dom"/>
</dbReference>
<dbReference type="EMBL" id="DVMX01000019">
    <property type="protein sequence ID" value="HIU41134.1"/>
    <property type="molecule type" value="Genomic_DNA"/>
</dbReference>
<dbReference type="Pfam" id="PF12327">
    <property type="entry name" value="FtsZ_C"/>
    <property type="match status" value="1"/>
</dbReference>
<sequence>MEVEEQKLGFTYDTEEKDVVNIKVIGVGGGGGNAVNRMIDNGMKNIEFIAVNTDKQVLRASKATYKIQIGEKLTKGRGAGGHPQVGAEAAEENRDEIESMLKGTDMIFITAGMGGGTGTGAAPIVAEVAKDMGILTVAVVTKPFKFEGARRMHNAEAGLQELANHVDSLVVIPNERLKLITDRCKTVKECFAAADDILRQGVQSISDLVEQTGFVNLDFEDVSAVMKDAGYAHMGIGSGTGKDKAIDAARNAVSSPLLETTIAGARGVIVNITAAEDITFEEAELASTTITEAAHPEAEVYWGLVFDPEMNDEMKITVIATGFDHQDEEEEAPEEAAPAGKAGEKAASKPQRRDNPDAAPEDSDFDDILKMFRNK</sequence>
<feature type="domain" description="Tubulin/FtsZ GTPase" evidence="9">
    <location>
        <begin position="21"/>
        <end position="213"/>
    </location>
</feature>
<dbReference type="InterPro" id="IPR020805">
    <property type="entry name" value="Cell_div_FtsZ_CS"/>
</dbReference>
<keyword evidence="4 5" id="KW-0717">Septation</keyword>
<evidence type="ECO:0000256" key="1">
    <source>
        <dbReference type="ARBA" id="ARBA00009690"/>
    </source>
</evidence>
<gene>
    <name evidence="5 11" type="primary">ftsZ</name>
    <name evidence="11" type="ORF">IAD19_01115</name>
</gene>
<dbReference type="GO" id="GO:0005525">
    <property type="term" value="F:GTP binding"/>
    <property type="evidence" value="ECO:0007669"/>
    <property type="project" value="UniProtKB-UniRule"/>
</dbReference>
<keyword evidence="2 5" id="KW-0547">Nucleotide-binding</keyword>
<dbReference type="GO" id="GO:0005737">
    <property type="term" value="C:cytoplasm"/>
    <property type="evidence" value="ECO:0007669"/>
    <property type="project" value="UniProtKB-SubCell"/>
</dbReference>
<dbReference type="GO" id="GO:0043093">
    <property type="term" value="P:FtsZ-dependent cytokinesis"/>
    <property type="evidence" value="ECO:0007669"/>
    <property type="project" value="UniProtKB-UniRule"/>
</dbReference>
<evidence type="ECO:0000256" key="8">
    <source>
        <dbReference type="SAM" id="MobiDB-lite"/>
    </source>
</evidence>
<feature type="region of interest" description="Disordered" evidence="8">
    <location>
        <begin position="325"/>
        <end position="375"/>
    </location>
</feature>
<dbReference type="PRINTS" id="PR00423">
    <property type="entry name" value="CELLDVISFTSZ"/>
</dbReference>
<dbReference type="InterPro" id="IPR024757">
    <property type="entry name" value="FtsZ_C"/>
</dbReference>
<dbReference type="PANTHER" id="PTHR30314:SF3">
    <property type="entry name" value="MITOCHONDRIAL DIVISION PROTEIN FSZA"/>
    <property type="match status" value="1"/>
</dbReference>
<comment type="subcellular location">
    <subcellularLocation>
        <location evidence="5">Cytoplasm</location>
    </subcellularLocation>
    <text evidence="5">Assembles at midcell at the inner surface of the cytoplasmic membrane.</text>
</comment>
<keyword evidence="3 5" id="KW-0342">GTP-binding</keyword>
<dbReference type="Proteomes" id="UP000824082">
    <property type="component" value="Unassembled WGS sequence"/>
</dbReference>
<feature type="binding site" evidence="5">
    <location>
        <position position="151"/>
    </location>
    <ligand>
        <name>GTP</name>
        <dbReference type="ChEBI" id="CHEBI:37565"/>
    </ligand>
</feature>
<evidence type="ECO:0000256" key="2">
    <source>
        <dbReference type="ARBA" id="ARBA00022741"/>
    </source>
</evidence>
<dbReference type="NCBIfam" id="TIGR00065">
    <property type="entry name" value="ftsZ"/>
    <property type="match status" value="1"/>
</dbReference>
<keyword evidence="5 7" id="KW-0132">Cell division</keyword>
<proteinExistence type="inferred from homology"/>
<dbReference type="InterPro" id="IPR037103">
    <property type="entry name" value="Tubulin/FtsZ-like_C"/>
</dbReference>
<dbReference type="CDD" id="cd02201">
    <property type="entry name" value="FtsZ_type1"/>
    <property type="match status" value="1"/>
</dbReference>
<dbReference type="PROSITE" id="PS01134">
    <property type="entry name" value="FTSZ_1"/>
    <property type="match status" value="1"/>
</dbReference>
<reference evidence="11" key="1">
    <citation type="submission" date="2020-10" db="EMBL/GenBank/DDBJ databases">
        <authorList>
            <person name="Gilroy R."/>
        </authorList>
    </citation>
    <scope>NUCLEOTIDE SEQUENCE</scope>
    <source>
        <strain evidence="11">4509</strain>
    </source>
</reference>
<keyword evidence="5" id="KW-0963">Cytoplasm</keyword>
<dbReference type="PANTHER" id="PTHR30314">
    <property type="entry name" value="CELL DIVISION PROTEIN FTSZ-RELATED"/>
    <property type="match status" value="1"/>
</dbReference>
<dbReference type="GO" id="GO:0000917">
    <property type="term" value="P:division septum assembly"/>
    <property type="evidence" value="ECO:0007669"/>
    <property type="project" value="UniProtKB-KW"/>
</dbReference>
<evidence type="ECO:0000259" key="10">
    <source>
        <dbReference type="SMART" id="SM00865"/>
    </source>
</evidence>
<dbReference type="SUPFAM" id="SSF52490">
    <property type="entry name" value="Tubulin nucleotide-binding domain-like"/>
    <property type="match status" value="1"/>
</dbReference>
<evidence type="ECO:0000256" key="6">
    <source>
        <dbReference type="NCBIfam" id="TIGR00065"/>
    </source>
</evidence>
<comment type="caution">
    <text evidence="11">The sequence shown here is derived from an EMBL/GenBank/DDBJ whole genome shotgun (WGS) entry which is preliminary data.</text>
</comment>
<feature type="binding site" evidence="5">
    <location>
        <position position="195"/>
    </location>
    <ligand>
        <name>GTP</name>
        <dbReference type="ChEBI" id="CHEBI:37565"/>
    </ligand>
</feature>
<dbReference type="HAMAP" id="MF_00909">
    <property type="entry name" value="FtsZ"/>
    <property type="match status" value="1"/>
</dbReference>
<evidence type="ECO:0000313" key="11">
    <source>
        <dbReference type="EMBL" id="HIU41134.1"/>
    </source>
</evidence>
<dbReference type="GO" id="GO:0051258">
    <property type="term" value="P:protein polymerization"/>
    <property type="evidence" value="ECO:0007669"/>
    <property type="project" value="UniProtKB-UniRule"/>
</dbReference>
<dbReference type="Gene3D" id="3.30.1330.20">
    <property type="entry name" value="Tubulin/FtsZ, C-terminal domain"/>
    <property type="match status" value="1"/>
</dbReference>
<dbReference type="Gene3D" id="3.40.50.1440">
    <property type="entry name" value="Tubulin/FtsZ, GTPase domain"/>
    <property type="match status" value="1"/>
</dbReference>
<evidence type="ECO:0000256" key="3">
    <source>
        <dbReference type="ARBA" id="ARBA00023134"/>
    </source>
</evidence>
<evidence type="ECO:0000256" key="5">
    <source>
        <dbReference type="HAMAP-Rule" id="MF_00909"/>
    </source>
</evidence>
<feature type="binding site" evidence="5">
    <location>
        <begin position="29"/>
        <end position="33"/>
    </location>
    <ligand>
        <name>GTP</name>
        <dbReference type="ChEBI" id="CHEBI:37565"/>
    </ligand>
</feature>
<dbReference type="SUPFAM" id="SSF55307">
    <property type="entry name" value="Tubulin C-terminal domain-like"/>
    <property type="match status" value="1"/>
</dbReference>
<dbReference type="GO" id="GO:0003924">
    <property type="term" value="F:GTPase activity"/>
    <property type="evidence" value="ECO:0007669"/>
    <property type="project" value="UniProtKB-UniRule"/>
</dbReference>
<dbReference type="AlphaFoldDB" id="A0A9D1IS68"/>
<dbReference type="InterPro" id="IPR045061">
    <property type="entry name" value="FtsZ/CetZ"/>
</dbReference>
<feature type="binding site" evidence="5">
    <location>
        <begin position="116"/>
        <end position="118"/>
    </location>
    <ligand>
        <name>GTP</name>
        <dbReference type="ChEBI" id="CHEBI:37565"/>
    </ligand>
</feature>
<feature type="domain" description="Tubulin/FtsZ 2-layer sandwich" evidence="10">
    <location>
        <begin position="215"/>
        <end position="332"/>
    </location>
</feature>
<evidence type="ECO:0000256" key="7">
    <source>
        <dbReference type="RuleBase" id="RU000631"/>
    </source>
</evidence>
<dbReference type="InterPro" id="IPR008280">
    <property type="entry name" value="Tub_FtsZ_C"/>
</dbReference>
<comment type="subunit">
    <text evidence="5">Homodimer. Polymerizes to form a dynamic ring structure in a strictly GTP-dependent manner. Interacts directly with several other division proteins.</text>
</comment>
<evidence type="ECO:0000256" key="4">
    <source>
        <dbReference type="ARBA" id="ARBA00023210"/>
    </source>
</evidence>
<dbReference type="PROSITE" id="PS01135">
    <property type="entry name" value="FTSZ_2"/>
    <property type="match status" value="1"/>
</dbReference>
<dbReference type="InterPro" id="IPR036525">
    <property type="entry name" value="Tubulin/FtsZ_GTPase_sf"/>
</dbReference>
<evidence type="ECO:0000313" key="12">
    <source>
        <dbReference type="Proteomes" id="UP000824082"/>
    </source>
</evidence>
<feature type="binding site" evidence="5">
    <location>
        <position position="147"/>
    </location>
    <ligand>
        <name>GTP</name>
        <dbReference type="ChEBI" id="CHEBI:37565"/>
    </ligand>
</feature>
<feature type="compositionally biased region" description="Basic and acidic residues" evidence="8">
    <location>
        <begin position="342"/>
        <end position="356"/>
    </location>
</feature>
<evidence type="ECO:0000259" key="9">
    <source>
        <dbReference type="SMART" id="SM00864"/>
    </source>
</evidence>
<protein>
    <recommendedName>
        <fullName evidence="5 6">Cell division protein FtsZ</fullName>
    </recommendedName>
</protein>
<name>A0A9D1IS68_9FIRM</name>
<organism evidence="11 12">
    <name type="scientific">Candidatus Egerieicola faecale</name>
    <dbReference type="NCBI Taxonomy" id="2840774"/>
    <lineage>
        <taxon>Bacteria</taxon>
        <taxon>Bacillati</taxon>
        <taxon>Bacillota</taxon>
        <taxon>Clostridia</taxon>
        <taxon>Eubacteriales</taxon>
        <taxon>Oscillospiraceae</taxon>
        <taxon>Oscillospiraceae incertae sedis</taxon>
        <taxon>Candidatus Egerieicola</taxon>
    </lineage>
</organism>
<keyword evidence="5 7" id="KW-0131">Cell cycle</keyword>